<name>A0A447U171_SALET</name>
<proteinExistence type="predicted"/>
<protein>
    <submittedName>
        <fullName evidence="1">NLP/P60 domain-containing protein</fullName>
    </submittedName>
</protein>
<evidence type="ECO:0000313" key="2">
    <source>
        <dbReference type="Proteomes" id="UP000269208"/>
    </source>
</evidence>
<accession>A0A447U171</accession>
<dbReference type="Proteomes" id="UP000269208">
    <property type="component" value="Chromosome"/>
</dbReference>
<evidence type="ECO:0000313" key="1">
    <source>
        <dbReference type="EMBL" id="VEB58075.1"/>
    </source>
</evidence>
<gene>
    <name evidence="1" type="ORF">NCTC6754_05229</name>
</gene>
<sequence>MQKKTWAVLLIPLCLTACHQTTYRSTAKDEIVAGSYIDPTKNTLSVSGLFTVG</sequence>
<reference evidence="1 2" key="1">
    <citation type="submission" date="2018-12" db="EMBL/GenBank/DDBJ databases">
        <authorList>
            <consortium name="Pathogen Informatics"/>
        </authorList>
    </citation>
    <scope>NUCLEOTIDE SEQUENCE [LARGE SCALE GENOMIC DNA]</scope>
    <source>
        <strain evidence="1 2">NCTC6754</strain>
    </source>
</reference>
<dbReference type="EMBL" id="LR134190">
    <property type="protein sequence ID" value="VEB58075.1"/>
    <property type="molecule type" value="Genomic_DNA"/>
</dbReference>
<organism evidence="1 2">
    <name type="scientific">Salmonella enterica I</name>
    <dbReference type="NCBI Taxonomy" id="59201"/>
    <lineage>
        <taxon>Bacteria</taxon>
        <taxon>Pseudomonadati</taxon>
        <taxon>Pseudomonadota</taxon>
        <taxon>Gammaproteobacteria</taxon>
        <taxon>Enterobacterales</taxon>
        <taxon>Enterobacteriaceae</taxon>
        <taxon>Salmonella</taxon>
    </lineage>
</organism>
<dbReference type="AlphaFoldDB" id="A0A447U171"/>